<proteinExistence type="predicted"/>
<evidence type="ECO:0000313" key="1">
    <source>
        <dbReference type="EMBL" id="GAU88781.1"/>
    </source>
</evidence>
<dbReference type="AlphaFoldDB" id="A0A1D1UH47"/>
<comment type="caution">
    <text evidence="1">The sequence shown here is derived from an EMBL/GenBank/DDBJ whole genome shotgun (WGS) entry which is preliminary data.</text>
</comment>
<gene>
    <name evidence="1" type="primary">RvY_01416-1</name>
    <name evidence="1" type="synonym">RvY_01416.1</name>
    <name evidence="1" type="ORF">RvY_01416</name>
</gene>
<sequence length="55" mass="6160">MDMEDPKYTTLRRISINPFRDQVPPKPKQSCLHARSSSCVKSSANPVLIQEAGQC</sequence>
<reference evidence="1 2" key="1">
    <citation type="journal article" date="2016" name="Nat. Commun.">
        <title>Extremotolerant tardigrade genome and improved radiotolerance of human cultured cells by tardigrade-unique protein.</title>
        <authorList>
            <person name="Hashimoto T."/>
            <person name="Horikawa D.D."/>
            <person name="Saito Y."/>
            <person name="Kuwahara H."/>
            <person name="Kozuka-Hata H."/>
            <person name="Shin-I T."/>
            <person name="Minakuchi Y."/>
            <person name="Ohishi K."/>
            <person name="Motoyama A."/>
            <person name="Aizu T."/>
            <person name="Enomoto A."/>
            <person name="Kondo K."/>
            <person name="Tanaka S."/>
            <person name="Hara Y."/>
            <person name="Koshikawa S."/>
            <person name="Sagara H."/>
            <person name="Miura T."/>
            <person name="Yokobori S."/>
            <person name="Miyagawa K."/>
            <person name="Suzuki Y."/>
            <person name="Kubo T."/>
            <person name="Oyama M."/>
            <person name="Kohara Y."/>
            <person name="Fujiyama A."/>
            <person name="Arakawa K."/>
            <person name="Katayama T."/>
            <person name="Toyoda A."/>
            <person name="Kunieda T."/>
        </authorList>
    </citation>
    <scope>NUCLEOTIDE SEQUENCE [LARGE SCALE GENOMIC DNA]</scope>
    <source>
        <strain evidence="1 2">YOKOZUNA-1</strain>
    </source>
</reference>
<organism evidence="1 2">
    <name type="scientific">Ramazzottius varieornatus</name>
    <name type="common">Water bear</name>
    <name type="synonym">Tardigrade</name>
    <dbReference type="NCBI Taxonomy" id="947166"/>
    <lineage>
        <taxon>Eukaryota</taxon>
        <taxon>Metazoa</taxon>
        <taxon>Ecdysozoa</taxon>
        <taxon>Tardigrada</taxon>
        <taxon>Eutardigrada</taxon>
        <taxon>Parachela</taxon>
        <taxon>Hypsibioidea</taxon>
        <taxon>Ramazzottiidae</taxon>
        <taxon>Ramazzottius</taxon>
    </lineage>
</organism>
<accession>A0A1D1UH47</accession>
<keyword evidence="2" id="KW-1185">Reference proteome</keyword>
<dbReference type="EMBL" id="BDGG01000001">
    <property type="protein sequence ID" value="GAU88781.1"/>
    <property type="molecule type" value="Genomic_DNA"/>
</dbReference>
<protein>
    <submittedName>
        <fullName evidence="1">Uncharacterized protein</fullName>
    </submittedName>
</protein>
<name>A0A1D1UH47_RAMVA</name>
<evidence type="ECO:0000313" key="2">
    <source>
        <dbReference type="Proteomes" id="UP000186922"/>
    </source>
</evidence>
<dbReference type="Proteomes" id="UP000186922">
    <property type="component" value="Unassembled WGS sequence"/>
</dbReference>